<organism evidence="5">
    <name type="scientific">hydrothermal vent metagenome</name>
    <dbReference type="NCBI Taxonomy" id="652676"/>
    <lineage>
        <taxon>unclassified sequences</taxon>
        <taxon>metagenomes</taxon>
        <taxon>ecological metagenomes</taxon>
    </lineage>
</organism>
<dbReference type="InterPro" id="IPR036640">
    <property type="entry name" value="ABC1_TM_sf"/>
</dbReference>
<evidence type="ECO:0000256" key="3">
    <source>
        <dbReference type="ARBA" id="ARBA00023136"/>
    </source>
</evidence>
<evidence type="ECO:0000256" key="4">
    <source>
        <dbReference type="SAM" id="Phobius"/>
    </source>
</evidence>
<evidence type="ECO:0000313" key="5">
    <source>
        <dbReference type="EMBL" id="VAX06468.1"/>
    </source>
</evidence>
<keyword evidence="2 4" id="KW-1133">Transmembrane helix</keyword>
<evidence type="ECO:0000256" key="1">
    <source>
        <dbReference type="ARBA" id="ARBA00022692"/>
    </source>
</evidence>
<gene>
    <name evidence="5" type="ORF">MNBD_ALPHA03-501</name>
</gene>
<dbReference type="SUPFAM" id="SSF90123">
    <property type="entry name" value="ABC transporter transmembrane region"/>
    <property type="match status" value="1"/>
</dbReference>
<dbReference type="GO" id="GO:0005524">
    <property type="term" value="F:ATP binding"/>
    <property type="evidence" value="ECO:0007669"/>
    <property type="project" value="InterPro"/>
</dbReference>
<proteinExistence type="predicted"/>
<accession>A0A3B1B4S3</accession>
<feature type="non-terminal residue" evidence="5">
    <location>
        <position position="77"/>
    </location>
</feature>
<keyword evidence="3 4" id="KW-0472">Membrane</keyword>
<reference evidence="5" key="1">
    <citation type="submission" date="2018-06" db="EMBL/GenBank/DDBJ databases">
        <authorList>
            <person name="Zhirakovskaya E."/>
        </authorList>
    </citation>
    <scope>NUCLEOTIDE SEQUENCE</scope>
</reference>
<keyword evidence="1 4" id="KW-0812">Transmembrane</keyword>
<dbReference type="AlphaFoldDB" id="A0A3B1B4S3"/>
<feature type="transmembrane region" description="Helical" evidence="4">
    <location>
        <begin position="36"/>
        <end position="54"/>
    </location>
</feature>
<sequence length="77" mass="8561">MQSAPFVIADGLNALILSISMLTSFFGLLILLNPLLAGLVLLSVIPYLLIHLRFGKDRFKISFDLSPLQRQLSYLSL</sequence>
<dbReference type="GO" id="GO:0016020">
    <property type="term" value="C:membrane"/>
    <property type="evidence" value="ECO:0007669"/>
    <property type="project" value="InterPro"/>
</dbReference>
<name>A0A3B1B4S3_9ZZZZ</name>
<protein>
    <submittedName>
        <fullName evidence="5">Uncharacterized protein</fullName>
    </submittedName>
</protein>
<evidence type="ECO:0000256" key="2">
    <source>
        <dbReference type="ARBA" id="ARBA00022989"/>
    </source>
</evidence>
<dbReference type="EMBL" id="UOFW01000164">
    <property type="protein sequence ID" value="VAX06468.1"/>
    <property type="molecule type" value="Genomic_DNA"/>
</dbReference>